<comment type="caution">
    <text evidence="2">The sequence shown here is derived from an EMBL/GenBank/DDBJ whole genome shotgun (WGS) entry which is preliminary data.</text>
</comment>
<dbReference type="PROSITE" id="PS50088">
    <property type="entry name" value="ANK_REPEAT"/>
    <property type="match status" value="1"/>
</dbReference>
<protein>
    <submittedName>
        <fullName evidence="2">Uncharacterized protein</fullName>
    </submittedName>
</protein>
<proteinExistence type="predicted"/>
<dbReference type="InterPro" id="IPR002110">
    <property type="entry name" value="Ankyrin_rpt"/>
</dbReference>
<dbReference type="OrthoDB" id="71307at2759"/>
<dbReference type="Pfam" id="PF00023">
    <property type="entry name" value="Ank"/>
    <property type="match status" value="1"/>
</dbReference>
<evidence type="ECO:0000256" key="1">
    <source>
        <dbReference type="PROSITE-ProRule" id="PRU00023"/>
    </source>
</evidence>
<dbReference type="SUPFAM" id="SSF48403">
    <property type="entry name" value="Ankyrin repeat"/>
    <property type="match status" value="1"/>
</dbReference>
<dbReference type="AlphaFoldDB" id="A0A448XEU4"/>
<dbReference type="Gene3D" id="1.25.40.20">
    <property type="entry name" value="Ankyrin repeat-containing domain"/>
    <property type="match status" value="1"/>
</dbReference>
<dbReference type="EMBL" id="CAAALY010248857">
    <property type="protein sequence ID" value="VEL35004.1"/>
    <property type="molecule type" value="Genomic_DNA"/>
</dbReference>
<dbReference type="SMART" id="SM00248">
    <property type="entry name" value="ANK"/>
    <property type="match status" value="1"/>
</dbReference>
<dbReference type="Proteomes" id="UP000784294">
    <property type="component" value="Unassembled WGS sequence"/>
</dbReference>
<reference evidence="2" key="1">
    <citation type="submission" date="2018-11" db="EMBL/GenBank/DDBJ databases">
        <authorList>
            <consortium name="Pathogen Informatics"/>
        </authorList>
    </citation>
    <scope>NUCLEOTIDE SEQUENCE</scope>
</reference>
<keyword evidence="3" id="KW-1185">Reference proteome</keyword>
<name>A0A448XEU4_9PLAT</name>
<evidence type="ECO:0000313" key="3">
    <source>
        <dbReference type="Proteomes" id="UP000784294"/>
    </source>
</evidence>
<gene>
    <name evidence="2" type="ORF">PXEA_LOCUS28444</name>
</gene>
<keyword evidence="1" id="KW-0040">ANK repeat</keyword>
<evidence type="ECO:0000313" key="2">
    <source>
        <dbReference type="EMBL" id="VEL35004.1"/>
    </source>
</evidence>
<dbReference type="InterPro" id="IPR036770">
    <property type="entry name" value="Ankyrin_rpt-contain_sf"/>
</dbReference>
<organism evidence="2 3">
    <name type="scientific">Protopolystoma xenopodis</name>
    <dbReference type="NCBI Taxonomy" id="117903"/>
    <lineage>
        <taxon>Eukaryota</taxon>
        <taxon>Metazoa</taxon>
        <taxon>Spiralia</taxon>
        <taxon>Lophotrochozoa</taxon>
        <taxon>Platyhelminthes</taxon>
        <taxon>Monogenea</taxon>
        <taxon>Polyopisthocotylea</taxon>
        <taxon>Polystomatidea</taxon>
        <taxon>Polystomatidae</taxon>
        <taxon>Protopolystoma</taxon>
    </lineage>
</organism>
<sequence>MGLTGTYMLTLFPRPQDAGELRLDLPQPCVSSSHSTWGGDNSYSQLTESIKITIHLNAGADVDARDTFGNTPLHYAAEDGDSGLLSLLLHNGAGVDAQVRRSQTYRSVESVEAVAFKRPYSQASSRLLELKIPLEAPSRHAVILPDSKRQG</sequence>
<feature type="repeat" description="ANK" evidence="1">
    <location>
        <begin position="68"/>
        <end position="100"/>
    </location>
</feature>
<accession>A0A448XEU4</accession>
<dbReference type="PROSITE" id="PS50297">
    <property type="entry name" value="ANK_REP_REGION"/>
    <property type="match status" value="1"/>
</dbReference>